<gene>
    <name evidence="2" type="ORF">SAMN02745158_01121</name>
</gene>
<dbReference type="GO" id="GO:0046872">
    <property type="term" value="F:metal ion binding"/>
    <property type="evidence" value="ECO:0007669"/>
    <property type="project" value="UniProtKB-KW"/>
</dbReference>
<feature type="binding site" evidence="1">
    <location>
        <position position="59"/>
    </location>
    <ligand>
        <name>Mg(2+)</name>
        <dbReference type="ChEBI" id="CHEBI:18420"/>
        <label>1</label>
    </ligand>
</feature>
<comment type="cofactor">
    <cofactor evidence="1">
        <name>Mg(2+)</name>
        <dbReference type="ChEBI" id="CHEBI:18420"/>
    </cofactor>
    <text evidence="1">Binds 2 magnesium ions per subunit.</text>
</comment>
<dbReference type="Gene3D" id="2.60.120.560">
    <property type="entry name" value="Exo-inulinase, domain 1"/>
    <property type="match status" value="1"/>
</dbReference>
<organism evidence="2 3">
    <name type="scientific">Lactonifactor longoviformis DSM 17459</name>
    <dbReference type="NCBI Taxonomy" id="1122155"/>
    <lineage>
        <taxon>Bacteria</taxon>
        <taxon>Bacillati</taxon>
        <taxon>Bacillota</taxon>
        <taxon>Clostridia</taxon>
        <taxon>Eubacteriales</taxon>
        <taxon>Clostridiaceae</taxon>
        <taxon>Lactonifactor</taxon>
    </lineage>
</organism>
<feature type="binding site" evidence="1">
    <location>
        <position position="287"/>
    </location>
    <ligand>
        <name>Mg(2+)</name>
        <dbReference type="ChEBI" id="CHEBI:18420"/>
        <label>1</label>
    </ligand>
</feature>
<keyword evidence="2" id="KW-0378">Hydrolase</keyword>
<feature type="binding site" evidence="1">
    <location>
        <position position="60"/>
    </location>
    <ligand>
        <name>Mg(2+)</name>
        <dbReference type="ChEBI" id="CHEBI:18420"/>
        <label>1</label>
    </ligand>
</feature>
<protein>
    <submittedName>
        <fullName evidence="2">ADP-ribosylglycohydrolase</fullName>
    </submittedName>
</protein>
<evidence type="ECO:0000313" key="3">
    <source>
        <dbReference type="Proteomes" id="UP000184245"/>
    </source>
</evidence>
<dbReference type="InterPro" id="IPR036705">
    <property type="entry name" value="Ribosyl_crysJ1_sf"/>
</dbReference>
<keyword evidence="1" id="KW-0460">Magnesium</keyword>
<evidence type="ECO:0000313" key="2">
    <source>
        <dbReference type="EMBL" id="SHE63914.1"/>
    </source>
</evidence>
<dbReference type="Gene3D" id="1.10.4080.10">
    <property type="entry name" value="ADP-ribosylation/Crystallin J1"/>
    <property type="match status" value="1"/>
</dbReference>
<dbReference type="AlphaFoldDB" id="A0A1M4V4L1"/>
<proteinExistence type="predicted"/>
<dbReference type="STRING" id="1122155.SAMN02745158_01121"/>
<name>A0A1M4V4L1_9CLOT</name>
<dbReference type="OrthoDB" id="9761704at2"/>
<dbReference type="Pfam" id="PF03747">
    <property type="entry name" value="ADP_ribosyl_GH"/>
    <property type="match status" value="1"/>
</dbReference>
<evidence type="ECO:0000256" key="1">
    <source>
        <dbReference type="PIRSR" id="PIRSR605502-1"/>
    </source>
</evidence>
<dbReference type="RefSeq" id="WP_072849712.1">
    <property type="nucleotide sequence ID" value="NZ_FQVI01000003.1"/>
</dbReference>
<dbReference type="GO" id="GO:0016787">
    <property type="term" value="F:hydrolase activity"/>
    <property type="evidence" value="ECO:0007669"/>
    <property type="project" value="UniProtKB-KW"/>
</dbReference>
<keyword evidence="3" id="KW-1185">Reference proteome</keyword>
<dbReference type="InterPro" id="IPR005502">
    <property type="entry name" value="Ribosyl_crysJ1"/>
</dbReference>
<feature type="binding site" evidence="1">
    <location>
        <position position="285"/>
    </location>
    <ligand>
        <name>Mg(2+)</name>
        <dbReference type="ChEBI" id="CHEBI:18420"/>
        <label>1</label>
    </ligand>
</feature>
<dbReference type="Proteomes" id="UP000184245">
    <property type="component" value="Unassembled WGS sequence"/>
</dbReference>
<reference evidence="2 3" key="1">
    <citation type="submission" date="2016-11" db="EMBL/GenBank/DDBJ databases">
        <authorList>
            <person name="Jaros S."/>
            <person name="Januszkiewicz K."/>
            <person name="Wedrychowicz H."/>
        </authorList>
    </citation>
    <scope>NUCLEOTIDE SEQUENCE [LARGE SCALE GENOMIC DNA]</scope>
    <source>
        <strain evidence="2 3">DSM 17459</strain>
    </source>
</reference>
<dbReference type="EMBL" id="FQVI01000003">
    <property type="protein sequence ID" value="SHE63914.1"/>
    <property type="molecule type" value="Genomic_DNA"/>
</dbReference>
<sequence>MISKTYSEQIYAGVLGKIIGVYMGRPVEGWSYENIVNEFGKIENYVAEHNGFPLIVPDDDISGTFVFYRALEDNGYPKDVTADQIGQTWLNYIIEDKTILWWGGLARSTEHSAYLRLKQGVKPPYSGSFEYNGQSIAEAIGSQIFIDTWAMSNPGNPERAAKMAREAAIVSHAGIAVEAAVYLAAIEALAFDIKDVDELLRSARKYVQGEYGKKLLKLVDDVVEQCSRASDWRQVRDWIQENHGYHLYPGNCPMVPNHLAVIMALKMAGDDFQESISIATSAGWDTDCNAGNVGCLNGIRLGLDAINHGVDLRGPVADRMLVVSSDGGSCISDAVQESRKIIKAASALAGEAAELPENRFAFEYRGSTQGFMLHPEPIHVQAATEVKNAWEEKGEAGLQITYKNLGRGAKASASVATFVDPAPKAKAGTSYFEVYASPSIYSGQTVHMTVKCFEVENPDLKLFIDYYDQNDRISTIEGDTIRLEPGLNEIAWKVPDTTGRSIYRLGIRLNSDHMLNGSVVIKSLDWKGSPELFHMGKANELTPGISPFVTRTQWLSAFMTSVKHYGPDYLATISLSHPEENGVMTIGTTDWDDYSIETKLQFVHGNCAGVVARSKGHRRYYAAVFRDNKAEIIKRFDRDVISLAATAFPTTDDMTHEVKLEVKGNRLTMFIDGEQKVACTDDTFANGAAGFMVDEGAIVAEGLTVKGV</sequence>
<accession>A0A1M4V4L1</accession>
<dbReference type="SUPFAM" id="SSF101478">
    <property type="entry name" value="ADP-ribosylglycohydrolase"/>
    <property type="match status" value="1"/>
</dbReference>
<keyword evidence="1" id="KW-0479">Metal-binding</keyword>